<proteinExistence type="predicted"/>
<gene>
    <name evidence="1" type="ORF">SDC9_59855</name>
</gene>
<organism evidence="1">
    <name type="scientific">bioreactor metagenome</name>
    <dbReference type="NCBI Taxonomy" id="1076179"/>
    <lineage>
        <taxon>unclassified sequences</taxon>
        <taxon>metagenomes</taxon>
        <taxon>ecological metagenomes</taxon>
    </lineage>
</organism>
<dbReference type="AlphaFoldDB" id="A0A644XCI8"/>
<accession>A0A644XCI8</accession>
<comment type="caution">
    <text evidence="1">The sequence shown here is derived from an EMBL/GenBank/DDBJ whole genome shotgun (WGS) entry which is preliminary data.</text>
</comment>
<sequence>MPFCPAVPNNEVYVPVCVALPEIELNGLISVGFAIETPALVKFPAVVRDQYSVVLLADKDASRLPPGFEA</sequence>
<protein>
    <submittedName>
        <fullName evidence="1">Uncharacterized protein</fullName>
    </submittedName>
</protein>
<evidence type="ECO:0000313" key="1">
    <source>
        <dbReference type="EMBL" id="MPM13498.1"/>
    </source>
</evidence>
<name>A0A644XCI8_9ZZZZ</name>
<dbReference type="EMBL" id="VSSQ01002128">
    <property type="protein sequence ID" value="MPM13498.1"/>
    <property type="molecule type" value="Genomic_DNA"/>
</dbReference>
<reference evidence="1" key="1">
    <citation type="submission" date="2019-08" db="EMBL/GenBank/DDBJ databases">
        <authorList>
            <person name="Kucharzyk K."/>
            <person name="Murdoch R.W."/>
            <person name="Higgins S."/>
            <person name="Loffler F."/>
        </authorList>
    </citation>
    <scope>NUCLEOTIDE SEQUENCE</scope>
</reference>